<gene>
    <name evidence="1" type="ORF">TNCT_704521</name>
</gene>
<name>A0A8X6LVD7_TRICU</name>
<comment type="caution">
    <text evidence="1">The sequence shown here is derived from an EMBL/GenBank/DDBJ whole genome shotgun (WGS) entry which is preliminary data.</text>
</comment>
<sequence>MNNYHNTLERYNGELGIKVLKLKLGFKQTRLFVDNGHQFEWSNESEFLGRAAFKSFASAWRYSSFESILSMEMADTEGHITSVGATIFFQRLVYLSGLISLIYLYHNTIYSDAFDIFSMVLI</sequence>
<accession>A0A8X6LVD7</accession>
<protein>
    <submittedName>
        <fullName evidence="1">Uncharacterized protein</fullName>
    </submittedName>
</protein>
<reference evidence="1" key="1">
    <citation type="submission" date="2020-07" db="EMBL/GenBank/DDBJ databases">
        <title>Multicomponent nature underlies the extraordinary mechanical properties of spider dragline silk.</title>
        <authorList>
            <person name="Kono N."/>
            <person name="Nakamura H."/>
            <person name="Mori M."/>
            <person name="Yoshida Y."/>
            <person name="Ohtoshi R."/>
            <person name="Malay A.D."/>
            <person name="Moran D.A.P."/>
            <person name="Tomita M."/>
            <person name="Numata K."/>
            <person name="Arakawa K."/>
        </authorList>
    </citation>
    <scope>NUCLEOTIDE SEQUENCE</scope>
</reference>
<dbReference type="Proteomes" id="UP000887116">
    <property type="component" value="Unassembled WGS sequence"/>
</dbReference>
<evidence type="ECO:0000313" key="2">
    <source>
        <dbReference type="Proteomes" id="UP000887116"/>
    </source>
</evidence>
<dbReference type="EMBL" id="BMAO01037940">
    <property type="protein sequence ID" value="GFR21384.1"/>
    <property type="molecule type" value="Genomic_DNA"/>
</dbReference>
<dbReference type="AlphaFoldDB" id="A0A8X6LVD7"/>
<proteinExistence type="predicted"/>
<keyword evidence="2" id="KW-1185">Reference proteome</keyword>
<evidence type="ECO:0000313" key="1">
    <source>
        <dbReference type="EMBL" id="GFR21384.1"/>
    </source>
</evidence>
<organism evidence="1 2">
    <name type="scientific">Trichonephila clavata</name>
    <name type="common">Joro spider</name>
    <name type="synonym">Nephila clavata</name>
    <dbReference type="NCBI Taxonomy" id="2740835"/>
    <lineage>
        <taxon>Eukaryota</taxon>
        <taxon>Metazoa</taxon>
        <taxon>Ecdysozoa</taxon>
        <taxon>Arthropoda</taxon>
        <taxon>Chelicerata</taxon>
        <taxon>Arachnida</taxon>
        <taxon>Araneae</taxon>
        <taxon>Araneomorphae</taxon>
        <taxon>Entelegynae</taxon>
        <taxon>Araneoidea</taxon>
        <taxon>Nephilidae</taxon>
        <taxon>Trichonephila</taxon>
    </lineage>
</organism>